<protein>
    <submittedName>
        <fullName evidence="1">Uncharacterized protein</fullName>
    </submittedName>
</protein>
<organism evidence="1 2">
    <name type="scientific">Brachionus plicatilis</name>
    <name type="common">Marine rotifer</name>
    <name type="synonym">Brachionus muelleri</name>
    <dbReference type="NCBI Taxonomy" id="10195"/>
    <lineage>
        <taxon>Eukaryota</taxon>
        <taxon>Metazoa</taxon>
        <taxon>Spiralia</taxon>
        <taxon>Gnathifera</taxon>
        <taxon>Rotifera</taxon>
        <taxon>Eurotatoria</taxon>
        <taxon>Monogononta</taxon>
        <taxon>Pseudotrocha</taxon>
        <taxon>Ploima</taxon>
        <taxon>Brachionidae</taxon>
        <taxon>Brachionus</taxon>
    </lineage>
</organism>
<proteinExistence type="predicted"/>
<comment type="caution">
    <text evidence="1">The sequence shown here is derived from an EMBL/GenBank/DDBJ whole genome shotgun (WGS) entry which is preliminary data.</text>
</comment>
<accession>A0A3M7PS69</accession>
<keyword evidence="2" id="KW-1185">Reference proteome</keyword>
<evidence type="ECO:0000313" key="2">
    <source>
        <dbReference type="Proteomes" id="UP000276133"/>
    </source>
</evidence>
<dbReference type="AlphaFoldDB" id="A0A3M7PS69"/>
<gene>
    <name evidence="1" type="ORF">BpHYR1_047595</name>
</gene>
<evidence type="ECO:0000313" key="1">
    <source>
        <dbReference type="EMBL" id="RNA01769.1"/>
    </source>
</evidence>
<sequence length="96" mass="11274">MTLYKCAVCSIRFDKNSKASVIANRNKIRISSPWLVRLMQKCSIDHTTYKWVCRECHRNLSKTCNDKQKNVDPPYNEPPYNELLYITNMNPGTDFL</sequence>
<reference evidence="1 2" key="1">
    <citation type="journal article" date="2018" name="Sci. Rep.">
        <title>Genomic signatures of local adaptation to the degree of environmental predictability in rotifers.</title>
        <authorList>
            <person name="Franch-Gras L."/>
            <person name="Hahn C."/>
            <person name="Garcia-Roger E.M."/>
            <person name="Carmona M.J."/>
            <person name="Serra M."/>
            <person name="Gomez A."/>
        </authorList>
    </citation>
    <scope>NUCLEOTIDE SEQUENCE [LARGE SCALE GENOMIC DNA]</scope>
    <source>
        <strain evidence="1">HYR1</strain>
    </source>
</reference>
<name>A0A3M7PS69_BRAPC</name>
<dbReference type="Proteomes" id="UP000276133">
    <property type="component" value="Unassembled WGS sequence"/>
</dbReference>
<dbReference type="EMBL" id="REGN01009177">
    <property type="protein sequence ID" value="RNA01769.1"/>
    <property type="molecule type" value="Genomic_DNA"/>
</dbReference>